<dbReference type="Proteomes" id="UP001499884">
    <property type="component" value="Unassembled WGS sequence"/>
</dbReference>
<organism evidence="2 3">
    <name type="scientific">Streptomyces tremellae</name>
    <dbReference type="NCBI Taxonomy" id="1124239"/>
    <lineage>
        <taxon>Bacteria</taxon>
        <taxon>Bacillati</taxon>
        <taxon>Actinomycetota</taxon>
        <taxon>Actinomycetes</taxon>
        <taxon>Kitasatosporales</taxon>
        <taxon>Streptomycetaceae</taxon>
        <taxon>Streptomyces</taxon>
    </lineage>
</organism>
<name>A0ABP7FLZ0_9ACTN</name>
<accession>A0ABP7FLZ0</accession>
<gene>
    <name evidence="2" type="ORF">GCM10023082_44440</name>
</gene>
<reference evidence="3" key="1">
    <citation type="journal article" date="2019" name="Int. J. Syst. Evol. Microbiol.">
        <title>The Global Catalogue of Microorganisms (GCM) 10K type strain sequencing project: providing services to taxonomists for standard genome sequencing and annotation.</title>
        <authorList>
            <consortium name="The Broad Institute Genomics Platform"/>
            <consortium name="The Broad Institute Genome Sequencing Center for Infectious Disease"/>
            <person name="Wu L."/>
            <person name="Ma J."/>
        </authorList>
    </citation>
    <scope>NUCLEOTIDE SEQUENCE [LARGE SCALE GENOMIC DNA]</scope>
    <source>
        <strain evidence="3">JCM 30846</strain>
    </source>
</reference>
<keyword evidence="3" id="KW-1185">Reference proteome</keyword>
<sequence>MPGSLAPRESPRTGIAHGRNNPLPPVVLGLRSGCCPDPEPDEDGDLPQHMIYGHVYKTARATIDTITDLQEDLDDGIGISGPAARRAINAAATAPQFQGTAITTRTARKILANADLAVYDNPNTLLMYVYNGDRALCHRDTDTPSPSLDRCVSSCANIAWTDHHAEQLRQHADALDKRAGRRPDPIGDRLCHNADRLRTLADEHDRTRITLQENTP</sequence>
<evidence type="ECO:0000313" key="3">
    <source>
        <dbReference type="Proteomes" id="UP001499884"/>
    </source>
</evidence>
<evidence type="ECO:0000313" key="2">
    <source>
        <dbReference type="EMBL" id="GAA3742698.1"/>
    </source>
</evidence>
<feature type="region of interest" description="Disordered" evidence="1">
    <location>
        <begin position="1"/>
        <end position="24"/>
    </location>
</feature>
<evidence type="ECO:0000256" key="1">
    <source>
        <dbReference type="SAM" id="MobiDB-lite"/>
    </source>
</evidence>
<dbReference type="EMBL" id="BAABEP010000035">
    <property type="protein sequence ID" value="GAA3742698.1"/>
    <property type="molecule type" value="Genomic_DNA"/>
</dbReference>
<protein>
    <submittedName>
        <fullName evidence="2">Uncharacterized protein</fullName>
    </submittedName>
</protein>
<comment type="caution">
    <text evidence="2">The sequence shown here is derived from an EMBL/GenBank/DDBJ whole genome shotgun (WGS) entry which is preliminary data.</text>
</comment>
<proteinExistence type="predicted"/>